<evidence type="ECO:0000256" key="3">
    <source>
        <dbReference type="SAM" id="SignalP"/>
    </source>
</evidence>
<dbReference type="Pfam" id="PF13584">
    <property type="entry name" value="BatD"/>
    <property type="match status" value="1"/>
</dbReference>
<feature type="transmembrane region" description="Helical" evidence="2">
    <location>
        <begin position="437"/>
        <end position="458"/>
    </location>
</feature>
<reference evidence="4 5" key="1">
    <citation type="journal article" date="2005" name="Nucleic Acids Res.">
        <title>Genomic blueprint of Hahella chejuensis, a marine microbe producing an algicidal agent.</title>
        <authorList>
            <person name="Jeong H."/>
            <person name="Yim J.H."/>
            <person name="Lee C."/>
            <person name="Choi S.-H."/>
            <person name="Park Y.K."/>
            <person name="Yoon S.H."/>
            <person name="Hur C.-G."/>
            <person name="Kang H.-Y."/>
            <person name="Kim D."/>
            <person name="Lee H.H."/>
            <person name="Park K.H."/>
            <person name="Park S.-H."/>
            <person name="Park H.-S."/>
            <person name="Lee H.K."/>
            <person name="Oh T.K."/>
            <person name="Kim J.F."/>
        </authorList>
    </citation>
    <scope>NUCLEOTIDE SEQUENCE [LARGE SCALE GENOMIC DNA]</scope>
    <source>
        <strain evidence="4 5">KCTC 2396</strain>
    </source>
</reference>
<proteinExistence type="predicted"/>
<sequence length="578" mass="64618">MVTPVNRILCLFMLCVLSLGAWAEDSLNVSVDRQEVRQNESLQLTITSKLEVDSALDFFNLNTLSVPQPDVGELDKDFEVMDRQQSYRVQIENNKNSSVITWVYTLLPKRSGDLEIPAVKYKDNESQPIAIKVVDTSQQATAKEEKPVFLEAEVDNKSVYVQQQLIYTIRLFYSDDMLRGELTHPDHTDILAKQLGKQKEYTRYLGSRRFSVVERQYVIFPQKAGKIVIPEQIFTGTLIQRRIGRRFYSEEKSPAVEIEVKAPPASFSGKQWVPAQSLSIRDVWSDPAREIKVGDSLTRTISVQALGIEGVQIPPLNTDSAEGIKVYPEPESIDTEEHAAGVTGQRKETQALVAIKPGTYTLPAVSIPWWDVTNDVERVATLPERTITVLPGAQSAIVNTPTAPSQTTLADDNTDLTLDSTPEPLSTPTAAPSDAGVFWPALSGLLLIAWLATLYAWWKKPTIVKPVMREHPRQGAQHIELSQLKKLAKNDVVKFVDLYTRWLQQAALEQRYAHHVLNQLRELSREPLNQLQRDLYGPNASTANADLSELALKLVASSEQAIKAESNTQGEPAPLYPT</sequence>
<gene>
    <name evidence="4" type="ordered locus">HCH_04785</name>
</gene>
<keyword evidence="2" id="KW-1133">Transmembrane helix</keyword>
<dbReference type="KEGG" id="hch:HCH_04785"/>
<dbReference type="OrthoDB" id="5293418at2"/>
<dbReference type="Proteomes" id="UP000000238">
    <property type="component" value="Chromosome"/>
</dbReference>
<evidence type="ECO:0008006" key="6">
    <source>
        <dbReference type="Google" id="ProtNLM"/>
    </source>
</evidence>
<keyword evidence="2" id="KW-0472">Membrane</keyword>
<feature type="compositionally biased region" description="Low complexity" evidence="1">
    <location>
        <begin position="407"/>
        <end position="419"/>
    </location>
</feature>
<dbReference type="AlphaFoldDB" id="Q2SCZ5"/>
<keyword evidence="5" id="KW-1185">Reference proteome</keyword>
<dbReference type="STRING" id="349521.HCH_04785"/>
<organism evidence="4 5">
    <name type="scientific">Hahella chejuensis (strain KCTC 2396)</name>
    <dbReference type="NCBI Taxonomy" id="349521"/>
    <lineage>
        <taxon>Bacteria</taxon>
        <taxon>Pseudomonadati</taxon>
        <taxon>Pseudomonadota</taxon>
        <taxon>Gammaproteobacteria</taxon>
        <taxon>Oceanospirillales</taxon>
        <taxon>Hahellaceae</taxon>
        <taxon>Hahella</taxon>
    </lineage>
</organism>
<dbReference type="HOGENOM" id="CLU_031701_1_0_6"/>
<evidence type="ECO:0000256" key="1">
    <source>
        <dbReference type="SAM" id="MobiDB-lite"/>
    </source>
</evidence>
<dbReference type="EMBL" id="CP000155">
    <property type="protein sequence ID" value="ABC31479.1"/>
    <property type="molecule type" value="Genomic_DNA"/>
</dbReference>
<protein>
    <recommendedName>
        <fullName evidence="6">Protein BatD</fullName>
    </recommendedName>
</protein>
<dbReference type="eggNOG" id="COG0457">
    <property type="taxonomic scope" value="Bacteria"/>
</dbReference>
<feature type="chain" id="PRO_5004215297" description="Protein BatD" evidence="3">
    <location>
        <begin position="24"/>
        <end position="578"/>
    </location>
</feature>
<keyword evidence="3" id="KW-0732">Signal</keyword>
<dbReference type="PANTHER" id="PTHR40940">
    <property type="entry name" value="PROTEIN BATD-RELATED"/>
    <property type="match status" value="1"/>
</dbReference>
<feature type="signal peptide" evidence="3">
    <location>
        <begin position="1"/>
        <end position="23"/>
    </location>
</feature>
<keyword evidence="2" id="KW-0812">Transmembrane</keyword>
<dbReference type="RefSeq" id="WP_011398544.1">
    <property type="nucleotide sequence ID" value="NC_007645.1"/>
</dbReference>
<name>Q2SCZ5_HAHCH</name>
<feature type="region of interest" description="Disordered" evidence="1">
    <location>
        <begin position="402"/>
        <end position="430"/>
    </location>
</feature>
<evidence type="ECO:0000256" key="2">
    <source>
        <dbReference type="SAM" id="Phobius"/>
    </source>
</evidence>
<dbReference type="InterPro" id="IPR025738">
    <property type="entry name" value="BatD"/>
</dbReference>
<evidence type="ECO:0000313" key="5">
    <source>
        <dbReference type="Proteomes" id="UP000000238"/>
    </source>
</evidence>
<evidence type="ECO:0000313" key="4">
    <source>
        <dbReference type="EMBL" id="ABC31479.1"/>
    </source>
</evidence>
<dbReference type="PANTHER" id="PTHR40940:SF1">
    <property type="entry name" value="PROTEIN BATD"/>
    <property type="match status" value="1"/>
</dbReference>
<accession>Q2SCZ5</accession>